<evidence type="ECO:0000313" key="1">
    <source>
        <dbReference type="EMBL" id="KAJ8619804.1"/>
    </source>
</evidence>
<comment type="caution">
    <text evidence="1">The sequence shown here is derived from an EMBL/GenBank/DDBJ whole genome shotgun (WGS) entry which is preliminary data.</text>
</comment>
<keyword evidence="2" id="KW-1185">Reference proteome</keyword>
<protein>
    <submittedName>
        <fullName evidence="1">Uncharacterized protein</fullName>
    </submittedName>
</protein>
<proteinExistence type="predicted"/>
<organism evidence="1 2">
    <name type="scientific">Persea americana</name>
    <name type="common">Avocado</name>
    <dbReference type="NCBI Taxonomy" id="3435"/>
    <lineage>
        <taxon>Eukaryota</taxon>
        <taxon>Viridiplantae</taxon>
        <taxon>Streptophyta</taxon>
        <taxon>Embryophyta</taxon>
        <taxon>Tracheophyta</taxon>
        <taxon>Spermatophyta</taxon>
        <taxon>Magnoliopsida</taxon>
        <taxon>Magnoliidae</taxon>
        <taxon>Laurales</taxon>
        <taxon>Lauraceae</taxon>
        <taxon>Persea</taxon>
    </lineage>
</organism>
<name>A0ACC2KFA8_PERAE</name>
<evidence type="ECO:0000313" key="2">
    <source>
        <dbReference type="Proteomes" id="UP001234297"/>
    </source>
</evidence>
<sequence length="113" mass="12421">MAASQAATIFLHRFRPATPYFLPCPRLFLPYPCLRSLLHLRQRPLLLFPLPGHRPAVAATTPLQRPPPCTVRPVTLLPLPVTPPQLTCTASGPSNLLHSRRPSSFRSATPSSP</sequence>
<reference evidence="1 2" key="1">
    <citation type="journal article" date="2022" name="Hortic Res">
        <title>A haplotype resolved chromosomal level avocado genome allows analysis of novel avocado genes.</title>
        <authorList>
            <person name="Nath O."/>
            <person name="Fletcher S.J."/>
            <person name="Hayward A."/>
            <person name="Shaw L.M."/>
            <person name="Masouleh A.K."/>
            <person name="Furtado A."/>
            <person name="Henry R.J."/>
            <person name="Mitter N."/>
        </authorList>
    </citation>
    <scope>NUCLEOTIDE SEQUENCE [LARGE SCALE GENOMIC DNA]</scope>
    <source>
        <strain evidence="2">cv. Hass</strain>
    </source>
</reference>
<dbReference type="EMBL" id="CM056817">
    <property type="protein sequence ID" value="KAJ8619804.1"/>
    <property type="molecule type" value="Genomic_DNA"/>
</dbReference>
<gene>
    <name evidence="1" type="ORF">MRB53_028333</name>
</gene>
<dbReference type="Proteomes" id="UP001234297">
    <property type="component" value="Chromosome 9"/>
</dbReference>
<accession>A0ACC2KFA8</accession>